<evidence type="ECO:0008006" key="2">
    <source>
        <dbReference type="Google" id="ProtNLM"/>
    </source>
</evidence>
<dbReference type="EMBL" id="UOEJ01000010">
    <property type="protein sequence ID" value="VAV90500.1"/>
    <property type="molecule type" value="Genomic_DNA"/>
</dbReference>
<proteinExistence type="predicted"/>
<name>A0A3B0RBM2_9ZZZZ</name>
<dbReference type="AlphaFoldDB" id="A0A3B0RBM2"/>
<reference evidence="1" key="1">
    <citation type="submission" date="2018-06" db="EMBL/GenBank/DDBJ databases">
        <authorList>
            <person name="Zhirakovskaya E."/>
        </authorList>
    </citation>
    <scope>NUCLEOTIDE SEQUENCE</scope>
</reference>
<protein>
    <recommendedName>
        <fullName evidence="2">Outer membrane protein beta-barrel domain-containing protein</fullName>
    </recommendedName>
</protein>
<accession>A0A3B0RBM2</accession>
<organism evidence="1">
    <name type="scientific">hydrothermal vent metagenome</name>
    <dbReference type="NCBI Taxonomy" id="652676"/>
    <lineage>
        <taxon>unclassified sequences</taxon>
        <taxon>metagenomes</taxon>
        <taxon>ecological metagenomes</taxon>
    </lineage>
</organism>
<evidence type="ECO:0000313" key="1">
    <source>
        <dbReference type="EMBL" id="VAV90500.1"/>
    </source>
</evidence>
<dbReference type="SUPFAM" id="SSF56935">
    <property type="entry name" value="Porins"/>
    <property type="match status" value="1"/>
</dbReference>
<gene>
    <name evidence="1" type="ORF">MNBD_ALPHA01-1267</name>
</gene>
<sequence length="267" mass="30025">MKLLILIGLFTGFHIPLHPATADEKKNYSNKVEIRIGGYLGSRDTDFALSVSDGTANATINIEDDLGIKSDMKVFRAEAIYRLAPKHRLKLGYFRISRSGLRIIDETLNIGDETFDINLKVQSKFSDSIISFGYTYLFVYNPAWEFGASIGVHLQKNAAEISAVDIVKLVSDSVTLPLPLLGVNGQWNISPRFRLLASGEVFFLKIDNYKGSLYDISLGVEYDITKHFGLGLGFNMIEIDVNSRGNDFEWDYKWRTTGAYGYLKYGF</sequence>